<comment type="caution">
    <text evidence="1">The sequence shown here is derived from an EMBL/GenBank/DDBJ whole genome shotgun (WGS) entry which is preliminary data.</text>
</comment>
<dbReference type="AlphaFoldDB" id="A0A9D2T932"/>
<organism evidence="1 2">
    <name type="scientific">Candidatus Anaerostipes avistercoris</name>
    <dbReference type="NCBI Taxonomy" id="2838462"/>
    <lineage>
        <taxon>Bacteria</taxon>
        <taxon>Bacillati</taxon>
        <taxon>Bacillota</taxon>
        <taxon>Clostridia</taxon>
        <taxon>Lachnospirales</taxon>
        <taxon>Lachnospiraceae</taxon>
        <taxon>Anaerostipes</taxon>
    </lineage>
</organism>
<gene>
    <name evidence="1" type="ORF">H9754_10625</name>
</gene>
<dbReference type="EMBL" id="DWWD01000042">
    <property type="protein sequence ID" value="HJC50997.1"/>
    <property type="molecule type" value="Genomic_DNA"/>
</dbReference>
<accession>A0A9D2T932</accession>
<evidence type="ECO:0000313" key="1">
    <source>
        <dbReference type="EMBL" id="HJC50997.1"/>
    </source>
</evidence>
<dbReference type="Proteomes" id="UP000823904">
    <property type="component" value="Unassembled WGS sequence"/>
</dbReference>
<proteinExistence type="predicted"/>
<reference evidence="1" key="1">
    <citation type="journal article" date="2021" name="PeerJ">
        <title>Extensive microbial diversity within the chicken gut microbiome revealed by metagenomics and culture.</title>
        <authorList>
            <person name="Gilroy R."/>
            <person name="Ravi A."/>
            <person name="Getino M."/>
            <person name="Pursley I."/>
            <person name="Horton D.L."/>
            <person name="Alikhan N.F."/>
            <person name="Baker D."/>
            <person name="Gharbi K."/>
            <person name="Hall N."/>
            <person name="Watson M."/>
            <person name="Adriaenssens E.M."/>
            <person name="Foster-Nyarko E."/>
            <person name="Jarju S."/>
            <person name="Secka A."/>
            <person name="Antonio M."/>
            <person name="Oren A."/>
            <person name="Chaudhuri R.R."/>
            <person name="La Ragione R."/>
            <person name="Hildebrand F."/>
            <person name="Pallen M.J."/>
        </authorList>
    </citation>
    <scope>NUCLEOTIDE SEQUENCE</scope>
    <source>
        <strain evidence="1">ChiSjej3B21-8574</strain>
    </source>
</reference>
<protein>
    <submittedName>
        <fullName evidence="1">Uncharacterized protein</fullName>
    </submittedName>
</protein>
<evidence type="ECO:0000313" key="2">
    <source>
        <dbReference type="Proteomes" id="UP000823904"/>
    </source>
</evidence>
<sequence>MNIMNRSSLSQDIDSLQKNEMSPQNFIKRNGYDYFIHLIFATNFQSLNQKTSTITDFVNCGASVYQDIDTFHTFLQIQRETPVDHFLIYDIAKKITSLFHANQNICILSAELLAKLLIDRISASADGVSTGQYTFVNGKIAKVSCSFSQIVNDYIYRKHMSHRDFVKSSGFSDTQAADLRNGSLPVTRDILFITAYALALSSNEFIHMTEILPEADRPDLSGRLDKILIRELDEITLKRKFPELSKLNASEYIAWLEAFYRLKGGTNER</sequence>
<reference evidence="1" key="2">
    <citation type="submission" date="2021-04" db="EMBL/GenBank/DDBJ databases">
        <authorList>
            <person name="Gilroy R."/>
        </authorList>
    </citation>
    <scope>NUCLEOTIDE SEQUENCE</scope>
    <source>
        <strain evidence="1">ChiSjej3B21-8574</strain>
    </source>
</reference>
<name>A0A9D2T932_9FIRM</name>